<keyword evidence="3" id="KW-1185">Reference proteome</keyword>
<evidence type="ECO:0000313" key="2">
    <source>
        <dbReference type="EMBL" id="NWK56345.1"/>
    </source>
</evidence>
<sequence>MMEKTVKPFGQQVSRSWLIHLTSHGMIEYKVSMKVLVFLFTSVAIVRAATTYSIDINDADNVLTAPGWTGLNAVHSGNGGSVDVGGVVFGIASSDGARLRGSTASPNPDALVGDFAFDDGGNEAIILLFGAAGDLAAGTWQVEVWSYDSSFITLGDQILGLRTNGSENADATIDGMLQGNGIVTNNMASSSSGPAASFTFLSDGASSYDIFLRENNANNRTRLNAVRLTQIPEPSSALLLGLGATGWIFRRRRS</sequence>
<protein>
    <submittedName>
        <fullName evidence="2">PEP-CTERM sorting domain-containing protein</fullName>
    </submittedName>
</protein>
<dbReference type="Proteomes" id="UP000557872">
    <property type="component" value="Unassembled WGS sequence"/>
</dbReference>
<dbReference type="InterPro" id="IPR013424">
    <property type="entry name" value="Ice-binding_C"/>
</dbReference>
<proteinExistence type="predicted"/>
<reference evidence="2 3" key="1">
    <citation type="submission" date="2020-07" db="EMBL/GenBank/DDBJ databases">
        <title>Roseicoccus Jingziensis gen. nov., sp. nov., isolated from coastal seawater.</title>
        <authorList>
            <person name="Feng X."/>
        </authorList>
    </citation>
    <scope>NUCLEOTIDE SEQUENCE [LARGE SCALE GENOMIC DNA]</scope>
    <source>
        <strain evidence="2 3">N1E253</strain>
    </source>
</reference>
<dbReference type="EMBL" id="JACBAZ010000004">
    <property type="protein sequence ID" value="NWK56345.1"/>
    <property type="molecule type" value="Genomic_DNA"/>
</dbReference>
<dbReference type="Pfam" id="PF07589">
    <property type="entry name" value="PEP-CTERM"/>
    <property type="match status" value="1"/>
</dbReference>
<evidence type="ECO:0000313" key="3">
    <source>
        <dbReference type="Proteomes" id="UP000557872"/>
    </source>
</evidence>
<dbReference type="AlphaFoldDB" id="A0A851GMH4"/>
<feature type="domain" description="Ice-binding protein C-terminal" evidence="1">
    <location>
        <begin position="230"/>
        <end position="252"/>
    </location>
</feature>
<gene>
    <name evidence="2" type="ORF">HW115_12045</name>
</gene>
<comment type="caution">
    <text evidence="2">The sequence shown here is derived from an EMBL/GenBank/DDBJ whole genome shotgun (WGS) entry which is preliminary data.</text>
</comment>
<accession>A0A851GMH4</accession>
<organism evidence="2 3">
    <name type="scientific">Oceaniferula marina</name>
    <dbReference type="NCBI Taxonomy" id="2748318"/>
    <lineage>
        <taxon>Bacteria</taxon>
        <taxon>Pseudomonadati</taxon>
        <taxon>Verrucomicrobiota</taxon>
        <taxon>Verrucomicrobiia</taxon>
        <taxon>Verrucomicrobiales</taxon>
        <taxon>Verrucomicrobiaceae</taxon>
        <taxon>Oceaniferula</taxon>
    </lineage>
</organism>
<dbReference type="NCBIfam" id="TIGR02595">
    <property type="entry name" value="PEP_CTERM"/>
    <property type="match status" value="1"/>
</dbReference>
<dbReference type="RefSeq" id="WP_178933127.1">
    <property type="nucleotide sequence ID" value="NZ_JACBAZ010000004.1"/>
</dbReference>
<evidence type="ECO:0000259" key="1">
    <source>
        <dbReference type="Pfam" id="PF07589"/>
    </source>
</evidence>
<name>A0A851GMH4_9BACT</name>